<feature type="region of interest" description="Disordered" evidence="8">
    <location>
        <begin position="1"/>
        <end position="32"/>
    </location>
</feature>
<evidence type="ECO:0000256" key="1">
    <source>
        <dbReference type="ARBA" id="ARBA00004651"/>
    </source>
</evidence>
<dbReference type="PROSITE" id="PS50928">
    <property type="entry name" value="ABC_TM1"/>
    <property type="match status" value="1"/>
</dbReference>
<comment type="subcellular location">
    <subcellularLocation>
        <location evidence="1 7">Cell membrane</location>
        <topology evidence="1 7">Multi-pass membrane protein</topology>
    </subcellularLocation>
</comment>
<name>A0ABZ1P432_STRVL</name>
<sequence>MTSLATPDELDLDIDAAPRSPRGRRERRTTTRPIPAADALAPVTGIAVALGLWWFVTAVLAAPGSMLRSFAPAPTWDALVTLLRDGSVFDDTTSSMWRLTAGLGLAAAAGIACGAVIGARRIVERGTRPVLMFLRMISPLSWAPVAISLFGVGDSPVIALVAATAVWPILMSTADGVRRIDPDHLRVARGLGASRWEVVRSVAWPSAQPYLLSGIRMAIGISWVVLVPAEMLGVTSGLGYAILNAKDQLAYSDITALILIIGLIGYAIDAQARWLLQPRRERKAAAR</sequence>
<evidence type="ECO:0000256" key="5">
    <source>
        <dbReference type="ARBA" id="ARBA00022989"/>
    </source>
</evidence>
<feature type="transmembrane region" description="Helical" evidence="7">
    <location>
        <begin position="249"/>
        <end position="268"/>
    </location>
</feature>
<dbReference type="RefSeq" id="WP_328346365.1">
    <property type="nucleotide sequence ID" value="NZ_CP107906.1"/>
</dbReference>
<dbReference type="Gene3D" id="1.10.3720.10">
    <property type="entry name" value="MetI-like"/>
    <property type="match status" value="1"/>
</dbReference>
<keyword evidence="2 7" id="KW-0813">Transport</keyword>
<feature type="transmembrane region" description="Helical" evidence="7">
    <location>
        <begin position="221"/>
        <end position="243"/>
    </location>
</feature>
<feature type="transmembrane region" description="Helical" evidence="7">
    <location>
        <begin position="96"/>
        <end position="118"/>
    </location>
</feature>
<keyword evidence="11" id="KW-1185">Reference proteome</keyword>
<dbReference type="Proteomes" id="UP001341259">
    <property type="component" value="Chromosome"/>
</dbReference>
<feature type="transmembrane region" description="Helical" evidence="7">
    <location>
        <begin position="157"/>
        <end position="177"/>
    </location>
</feature>
<evidence type="ECO:0000313" key="10">
    <source>
        <dbReference type="EMBL" id="WUG98495.1"/>
    </source>
</evidence>
<evidence type="ECO:0000256" key="3">
    <source>
        <dbReference type="ARBA" id="ARBA00022475"/>
    </source>
</evidence>
<keyword evidence="3" id="KW-1003">Cell membrane</keyword>
<comment type="similarity">
    <text evidence="7">Belongs to the binding-protein-dependent transport system permease family.</text>
</comment>
<evidence type="ECO:0000256" key="2">
    <source>
        <dbReference type="ARBA" id="ARBA00022448"/>
    </source>
</evidence>
<accession>A0ABZ1P432</accession>
<reference evidence="10 11" key="1">
    <citation type="submission" date="2022-10" db="EMBL/GenBank/DDBJ databases">
        <title>The complete genomes of actinobacterial strains from the NBC collection.</title>
        <authorList>
            <person name="Joergensen T.S."/>
            <person name="Alvarez Arevalo M."/>
            <person name="Sterndorff E.B."/>
            <person name="Faurdal D."/>
            <person name="Vuksanovic O."/>
            <person name="Mourched A.-S."/>
            <person name="Charusanti P."/>
            <person name="Shaw S."/>
            <person name="Blin K."/>
            <person name="Weber T."/>
        </authorList>
    </citation>
    <scope>NUCLEOTIDE SEQUENCE [LARGE SCALE GENOMIC DNA]</scope>
    <source>
        <strain evidence="10 11">NBC_00456</strain>
    </source>
</reference>
<dbReference type="PANTHER" id="PTHR30151:SF25">
    <property type="entry name" value="TAURINE TRANSPORT SYSTEM PERMEASE PROTEIN TAUC"/>
    <property type="match status" value="1"/>
</dbReference>
<dbReference type="SUPFAM" id="SSF161098">
    <property type="entry name" value="MetI-like"/>
    <property type="match status" value="1"/>
</dbReference>
<proteinExistence type="inferred from homology"/>
<protein>
    <submittedName>
        <fullName evidence="10">ABC transporter permease</fullName>
    </submittedName>
</protein>
<gene>
    <name evidence="10" type="ORF">OHB29_39030</name>
</gene>
<keyword evidence="4 7" id="KW-0812">Transmembrane</keyword>
<dbReference type="CDD" id="cd06261">
    <property type="entry name" value="TM_PBP2"/>
    <property type="match status" value="1"/>
</dbReference>
<keyword evidence="6 7" id="KW-0472">Membrane</keyword>
<evidence type="ECO:0000313" key="11">
    <source>
        <dbReference type="Proteomes" id="UP001341259"/>
    </source>
</evidence>
<feature type="domain" description="ABC transmembrane type-1" evidence="9">
    <location>
        <begin position="92"/>
        <end position="272"/>
    </location>
</feature>
<evidence type="ECO:0000256" key="6">
    <source>
        <dbReference type="ARBA" id="ARBA00023136"/>
    </source>
</evidence>
<evidence type="ECO:0000256" key="4">
    <source>
        <dbReference type="ARBA" id="ARBA00022692"/>
    </source>
</evidence>
<dbReference type="InterPro" id="IPR000515">
    <property type="entry name" value="MetI-like"/>
</dbReference>
<dbReference type="Pfam" id="PF00528">
    <property type="entry name" value="BPD_transp_1"/>
    <property type="match status" value="1"/>
</dbReference>
<organism evidence="10 11">
    <name type="scientific">Streptomyces violaceus</name>
    <name type="common">Streptomyces venezuelae</name>
    <dbReference type="NCBI Taxonomy" id="1936"/>
    <lineage>
        <taxon>Bacteria</taxon>
        <taxon>Bacillati</taxon>
        <taxon>Actinomycetota</taxon>
        <taxon>Actinomycetes</taxon>
        <taxon>Kitasatosporales</taxon>
        <taxon>Streptomycetaceae</taxon>
        <taxon>Streptomyces</taxon>
    </lineage>
</organism>
<keyword evidence="5 7" id="KW-1133">Transmembrane helix</keyword>
<feature type="transmembrane region" description="Helical" evidence="7">
    <location>
        <begin position="34"/>
        <end position="56"/>
    </location>
</feature>
<dbReference type="PANTHER" id="PTHR30151">
    <property type="entry name" value="ALKANE SULFONATE ABC TRANSPORTER-RELATED, MEMBRANE SUBUNIT"/>
    <property type="match status" value="1"/>
</dbReference>
<evidence type="ECO:0000256" key="8">
    <source>
        <dbReference type="SAM" id="MobiDB-lite"/>
    </source>
</evidence>
<evidence type="ECO:0000259" key="9">
    <source>
        <dbReference type="PROSITE" id="PS50928"/>
    </source>
</evidence>
<dbReference type="InterPro" id="IPR035906">
    <property type="entry name" value="MetI-like_sf"/>
</dbReference>
<dbReference type="EMBL" id="CP107906">
    <property type="protein sequence ID" value="WUG98495.1"/>
    <property type="molecule type" value="Genomic_DNA"/>
</dbReference>
<feature type="transmembrane region" description="Helical" evidence="7">
    <location>
        <begin position="130"/>
        <end position="151"/>
    </location>
</feature>
<evidence type="ECO:0000256" key="7">
    <source>
        <dbReference type="RuleBase" id="RU363032"/>
    </source>
</evidence>